<dbReference type="OrthoDB" id="9995605at2759"/>
<evidence type="ECO:0000256" key="5">
    <source>
        <dbReference type="ARBA" id="ARBA00015175"/>
    </source>
</evidence>
<dbReference type="PANTHER" id="PTHR13178">
    <property type="entry name" value="NADH-UBIQUINONE OXIDOREDUCTASE SGDH SUBUNIT"/>
    <property type="match status" value="1"/>
</dbReference>
<comment type="subcellular location">
    <subcellularLocation>
        <location evidence="2">Mitochondrion inner membrane</location>
        <topology evidence="2">Single-pass membrane protein</topology>
    </subcellularLocation>
</comment>
<keyword evidence="8 17" id="KW-0812">Transmembrane</keyword>
<evidence type="ECO:0000256" key="8">
    <source>
        <dbReference type="ARBA" id="ARBA00022692"/>
    </source>
</evidence>
<dbReference type="PANTHER" id="PTHR13178:SF0">
    <property type="entry name" value="NADH DEHYDROGENASE [UBIQUINONE] 1 BETA SUBCOMPLEX SUBUNIT 5, MITOCHONDRIAL"/>
    <property type="match status" value="1"/>
</dbReference>
<evidence type="ECO:0000256" key="1">
    <source>
        <dbReference type="ARBA" id="ARBA00003195"/>
    </source>
</evidence>
<evidence type="ECO:0000256" key="6">
    <source>
        <dbReference type="ARBA" id="ARBA00022448"/>
    </source>
</evidence>
<dbReference type="AlphaFoldDB" id="A0A1D1V1X3"/>
<keyword evidence="6" id="KW-0813">Transport</keyword>
<keyword evidence="9" id="KW-0999">Mitochondrion inner membrane</keyword>
<dbReference type="STRING" id="947166.A0A1D1V1X3"/>
<gene>
    <name evidence="18" type="primary">RvY_07381-1</name>
    <name evidence="18" type="synonym">RvY_07381.1</name>
    <name evidence="18" type="ORF">RvY_07381</name>
</gene>
<protein>
    <recommendedName>
        <fullName evidence="5">NADH dehydrogenase [ubiquinone] 1 beta subcomplex subunit 5, mitochondrial</fullName>
    </recommendedName>
    <alternativeName>
        <fullName evidence="16">Complex I-SGDH</fullName>
    </alternativeName>
    <alternativeName>
        <fullName evidence="15">NADH-ubiquinone oxidoreductase SGDH subunit</fullName>
    </alternativeName>
</protein>
<keyword evidence="14 17" id="KW-0472">Membrane</keyword>
<comment type="similarity">
    <text evidence="3">Belongs to the complex I NDUFB5 subunit family.</text>
</comment>
<keyword evidence="19" id="KW-1185">Reference proteome</keyword>
<dbReference type="Pfam" id="PF09781">
    <property type="entry name" value="NDUF_B5"/>
    <property type="match status" value="1"/>
</dbReference>
<evidence type="ECO:0000256" key="4">
    <source>
        <dbReference type="ARBA" id="ARBA00011533"/>
    </source>
</evidence>
<keyword evidence="7" id="KW-0679">Respiratory chain</keyword>
<evidence type="ECO:0000256" key="3">
    <source>
        <dbReference type="ARBA" id="ARBA00007152"/>
    </source>
</evidence>
<evidence type="ECO:0000256" key="16">
    <source>
        <dbReference type="ARBA" id="ARBA00032550"/>
    </source>
</evidence>
<evidence type="ECO:0000256" key="14">
    <source>
        <dbReference type="ARBA" id="ARBA00023136"/>
    </source>
</evidence>
<keyword evidence="11" id="KW-0249">Electron transport</keyword>
<comment type="subunit">
    <text evidence="4">Complex I is composed of 45 different subunits.</text>
</comment>
<keyword evidence="12 17" id="KW-1133">Transmembrane helix</keyword>
<evidence type="ECO:0000256" key="7">
    <source>
        <dbReference type="ARBA" id="ARBA00022660"/>
    </source>
</evidence>
<evidence type="ECO:0000256" key="17">
    <source>
        <dbReference type="SAM" id="Phobius"/>
    </source>
</evidence>
<keyword evidence="10" id="KW-0809">Transit peptide</keyword>
<comment type="function">
    <text evidence="1">Accessory subunit of the mitochondrial membrane respiratory chain NADH dehydrogenase (Complex I), that is believed not to be involved in catalysis. Complex I functions in the transfer of electrons from NADH to the respiratory chain. The immediate electron acceptor for the enzyme is believed to be ubiquinone.</text>
</comment>
<proteinExistence type="inferred from homology"/>
<keyword evidence="13" id="KW-0496">Mitochondrion</keyword>
<comment type="caution">
    <text evidence="18">The sequence shown here is derived from an EMBL/GenBank/DDBJ whole genome shotgun (WGS) entry which is preliminary data.</text>
</comment>
<evidence type="ECO:0000256" key="9">
    <source>
        <dbReference type="ARBA" id="ARBA00022792"/>
    </source>
</evidence>
<dbReference type="Proteomes" id="UP000186922">
    <property type="component" value="Unassembled WGS sequence"/>
</dbReference>
<dbReference type="GO" id="GO:0005743">
    <property type="term" value="C:mitochondrial inner membrane"/>
    <property type="evidence" value="ECO:0007669"/>
    <property type="project" value="UniProtKB-SubCell"/>
</dbReference>
<evidence type="ECO:0000313" key="18">
    <source>
        <dbReference type="EMBL" id="GAU95836.1"/>
    </source>
</evidence>
<sequence>MALCLNAGRLCLRISKTALQPSSQLHTLHCIVPQQPLVLRKKDAIGVICIRNMSAKRQFVIFPTRFVWRRFKRDFHFFVMLGIIPLTLITIYANVFVGPAELAEIPEGYVPEEYEYYKSPVTRWLQKHLLQPPQQGYEMMLHRLDTETEKMRLRRLHKRIRALQAERMDYMGYMANRGPTTKYIEQIGEQYDRLNDERRDPVGVEQ</sequence>
<evidence type="ECO:0000256" key="10">
    <source>
        <dbReference type="ARBA" id="ARBA00022946"/>
    </source>
</evidence>
<feature type="transmembrane region" description="Helical" evidence="17">
    <location>
        <begin position="75"/>
        <end position="97"/>
    </location>
</feature>
<dbReference type="EMBL" id="BDGG01000003">
    <property type="protein sequence ID" value="GAU95836.1"/>
    <property type="molecule type" value="Genomic_DNA"/>
</dbReference>
<dbReference type="InterPro" id="IPR019173">
    <property type="entry name" value="NADH_UbQ_OxRdtase_B5_su"/>
</dbReference>
<name>A0A1D1V1X3_RAMVA</name>
<evidence type="ECO:0000313" key="19">
    <source>
        <dbReference type="Proteomes" id="UP000186922"/>
    </source>
</evidence>
<evidence type="ECO:0000256" key="13">
    <source>
        <dbReference type="ARBA" id="ARBA00023128"/>
    </source>
</evidence>
<reference evidence="18 19" key="1">
    <citation type="journal article" date="2016" name="Nat. Commun.">
        <title>Extremotolerant tardigrade genome and improved radiotolerance of human cultured cells by tardigrade-unique protein.</title>
        <authorList>
            <person name="Hashimoto T."/>
            <person name="Horikawa D.D."/>
            <person name="Saito Y."/>
            <person name="Kuwahara H."/>
            <person name="Kozuka-Hata H."/>
            <person name="Shin-I T."/>
            <person name="Minakuchi Y."/>
            <person name="Ohishi K."/>
            <person name="Motoyama A."/>
            <person name="Aizu T."/>
            <person name="Enomoto A."/>
            <person name="Kondo K."/>
            <person name="Tanaka S."/>
            <person name="Hara Y."/>
            <person name="Koshikawa S."/>
            <person name="Sagara H."/>
            <person name="Miura T."/>
            <person name="Yokobori S."/>
            <person name="Miyagawa K."/>
            <person name="Suzuki Y."/>
            <person name="Kubo T."/>
            <person name="Oyama M."/>
            <person name="Kohara Y."/>
            <person name="Fujiyama A."/>
            <person name="Arakawa K."/>
            <person name="Katayama T."/>
            <person name="Toyoda A."/>
            <person name="Kunieda T."/>
        </authorList>
    </citation>
    <scope>NUCLEOTIDE SEQUENCE [LARGE SCALE GENOMIC DNA]</scope>
    <source>
        <strain evidence="18 19">YOKOZUNA-1</strain>
    </source>
</reference>
<accession>A0A1D1V1X3</accession>
<evidence type="ECO:0000256" key="11">
    <source>
        <dbReference type="ARBA" id="ARBA00022982"/>
    </source>
</evidence>
<evidence type="ECO:0000256" key="2">
    <source>
        <dbReference type="ARBA" id="ARBA00004434"/>
    </source>
</evidence>
<evidence type="ECO:0000256" key="15">
    <source>
        <dbReference type="ARBA" id="ARBA00032395"/>
    </source>
</evidence>
<evidence type="ECO:0000256" key="12">
    <source>
        <dbReference type="ARBA" id="ARBA00022989"/>
    </source>
</evidence>
<organism evidence="18 19">
    <name type="scientific">Ramazzottius varieornatus</name>
    <name type="common">Water bear</name>
    <name type="synonym">Tardigrade</name>
    <dbReference type="NCBI Taxonomy" id="947166"/>
    <lineage>
        <taxon>Eukaryota</taxon>
        <taxon>Metazoa</taxon>
        <taxon>Ecdysozoa</taxon>
        <taxon>Tardigrada</taxon>
        <taxon>Eutardigrada</taxon>
        <taxon>Parachela</taxon>
        <taxon>Hypsibioidea</taxon>
        <taxon>Ramazzottiidae</taxon>
        <taxon>Ramazzottius</taxon>
    </lineage>
</organism>